<dbReference type="InterPro" id="IPR029063">
    <property type="entry name" value="SAM-dependent_MTases_sf"/>
</dbReference>
<dbReference type="EMBL" id="SZVP01000008">
    <property type="protein sequence ID" value="TMM45083.1"/>
    <property type="molecule type" value="Genomic_DNA"/>
</dbReference>
<accession>A0A8H2PLS9</accession>
<dbReference type="EC" id="2.1.1.174" evidence="6"/>
<dbReference type="Gene3D" id="3.40.50.150">
    <property type="entry name" value="Vaccinia Virus protein VP39"/>
    <property type="match status" value="2"/>
</dbReference>
<dbReference type="GO" id="GO:0052916">
    <property type="term" value="F:23S rRNA (guanine(1835)-N(2))-methyltransferase activity"/>
    <property type="evidence" value="ECO:0007669"/>
    <property type="project" value="UniProtKB-EC"/>
</dbReference>
<dbReference type="InterPro" id="IPR002052">
    <property type="entry name" value="DNA_methylase_N6_adenine_CS"/>
</dbReference>
<dbReference type="CDD" id="cd02440">
    <property type="entry name" value="AdoMet_MTases"/>
    <property type="match status" value="1"/>
</dbReference>
<dbReference type="SUPFAM" id="SSF53335">
    <property type="entry name" value="S-adenosyl-L-methionine-dependent methyltransferases"/>
    <property type="match status" value="1"/>
</dbReference>
<feature type="domain" description="RlmG N-terminal" evidence="8">
    <location>
        <begin position="5"/>
        <end position="188"/>
    </location>
</feature>
<dbReference type="Pfam" id="PF05175">
    <property type="entry name" value="MTS"/>
    <property type="match status" value="1"/>
</dbReference>
<evidence type="ECO:0000256" key="2">
    <source>
        <dbReference type="ARBA" id="ARBA00022552"/>
    </source>
</evidence>
<dbReference type="GO" id="GO:0005737">
    <property type="term" value="C:cytoplasm"/>
    <property type="evidence" value="ECO:0007669"/>
    <property type="project" value="UniProtKB-SubCell"/>
</dbReference>
<keyword evidence="1 6" id="KW-0963">Cytoplasm</keyword>
<evidence type="ECO:0000259" key="8">
    <source>
        <dbReference type="Pfam" id="PF26049"/>
    </source>
</evidence>
<dbReference type="InterPro" id="IPR058679">
    <property type="entry name" value="RlmG_N"/>
</dbReference>
<evidence type="ECO:0000256" key="5">
    <source>
        <dbReference type="ARBA" id="ARBA00022691"/>
    </source>
</evidence>
<comment type="caution">
    <text evidence="9">The sequence shown here is derived from an EMBL/GenBank/DDBJ whole genome shotgun (WGS) entry which is preliminary data.</text>
</comment>
<dbReference type="PANTHER" id="PTHR47816">
    <property type="entry name" value="RIBOSOMAL RNA SMALL SUBUNIT METHYLTRANSFERASE C"/>
    <property type="match status" value="1"/>
</dbReference>
<dbReference type="FunFam" id="3.40.50.150:FF:000046">
    <property type="entry name" value="Ribosomal RNA large subunit methyltransferase G"/>
    <property type="match status" value="1"/>
</dbReference>
<evidence type="ECO:0000256" key="3">
    <source>
        <dbReference type="ARBA" id="ARBA00022603"/>
    </source>
</evidence>
<evidence type="ECO:0000256" key="4">
    <source>
        <dbReference type="ARBA" id="ARBA00022679"/>
    </source>
</evidence>
<evidence type="ECO:0000256" key="1">
    <source>
        <dbReference type="ARBA" id="ARBA00022490"/>
    </source>
</evidence>
<dbReference type="HAMAP" id="MF_01859">
    <property type="entry name" value="23SrRNA_methyltr_G"/>
    <property type="match status" value="1"/>
</dbReference>
<comment type="subcellular location">
    <subcellularLocation>
        <location evidence="6">Cytoplasm</location>
    </subcellularLocation>
</comment>
<dbReference type="GO" id="GO:0003676">
    <property type="term" value="F:nucleic acid binding"/>
    <property type="evidence" value="ECO:0007669"/>
    <property type="project" value="InterPro"/>
</dbReference>
<name>A0A8H2PLS9_9GAMM</name>
<comment type="catalytic activity">
    <reaction evidence="6">
        <text>guanosine(1835) in 23S rRNA + S-adenosyl-L-methionine = N(2)-methylguanosine(1835) in 23S rRNA + S-adenosyl-L-homocysteine + H(+)</text>
        <dbReference type="Rhea" id="RHEA:42744"/>
        <dbReference type="Rhea" id="RHEA-COMP:10217"/>
        <dbReference type="Rhea" id="RHEA-COMP:10218"/>
        <dbReference type="ChEBI" id="CHEBI:15378"/>
        <dbReference type="ChEBI" id="CHEBI:57856"/>
        <dbReference type="ChEBI" id="CHEBI:59789"/>
        <dbReference type="ChEBI" id="CHEBI:74269"/>
        <dbReference type="ChEBI" id="CHEBI:74481"/>
        <dbReference type="EC" id="2.1.1.174"/>
    </reaction>
</comment>
<protein>
    <recommendedName>
        <fullName evidence="6">Ribosomal RNA large subunit methyltransferase G</fullName>
        <ecNumber evidence="6">2.1.1.174</ecNumber>
    </recommendedName>
    <alternativeName>
        <fullName evidence="6">23S rRNA m2G1835 methyltransferase</fullName>
    </alternativeName>
    <alternativeName>
        <fullName evidence="6">rRNA (guanine-N(2)-)-methyltransferase RlmG</fullName>
    </alternativeName>
</protein>
<keyword evidence="2 6" id="KW-0698">rRNA processing</keyword>
<dbReference type="Proteomes" id="UP000307702">
    <property type="component" value="Unassembled WGS sequence"/>
</dbReference>
<comment type="function">
    <text evidence="6">Specifically methylates the guanine in position 1835 (m2G1835) of 23S rRNA.</text>
</comment>
<keyword evidence="3 6" id="KW-0489">Methyltransferase</keyword>
<gene>
    <name evidence="6" type="primary">rlmG</name>
    <name evidence="9" type="ORF">FCS21_09950</name>
</gene>
<dbReference type="AlphaFoldDB" id="A0A8H2PLS9"/>
<keyword evidence="4 6" id="KW-0808">Transferase</keyword>
<sequence length="396" mass="44076">MISPFIVNDKNLFLSRFPVSQVNRSLQAWDSADEYLINYIDEQGLINAQTKVAIFNDAFGALASNFCHSATEKPEVIAINDSYVSQQGALYNIEQNNLDDNNVKQLSSLDSLPSDIDIILYKIPKSKSLLIEQLIQIKKSVSDSCIFIAADRAKEIHSATLKVFEKYLGSTKTSLAVKKARLVFCQLDSLLINKQVHQSPFPTVWSLAHQSTNDSPSREFTISNHANVYAREKLDIGARYFIENLPHVAANAKVIDLGCGNGVIGLSVLANQPQAHVQFIDESVMAIASAQQNIQTNMPELINQCEFTLNDSLTDIEGGSVDLILCNPPFHQNTATTDHIAWQMFKDSHRVLKKGGELRIIGNQKLAYHIKLQRLFGNETLIASNNKFVTQSAIKR</sequence>
<evidence type="ECO:0000259" key="7">
    <source>
        <dbReference type="Pfam" id="PF05175"/>
    </source>
</evidence>
<dbReference type="InterPro" id="IPR017237">
    <property type="entry name" value="RLMG"/>
</dbReference>
<comment type="similarity">
    <text evidence="6">Belongs to the methyltransferase superfamily. RlmG family.</text>
</comment>
<dbReference type="OrthoDB" id="29650at2"/>
<evidence type="ECO:0000313" key="10">
    <source>
        <dbReference type="Proteomes" id="UP000307702"/>
    </source>
</evidence>
<feature type="domain" description="Methyltransferase small" evidence="7">
    <location>
        <begin position="220"/>
        <end position="389"/>
    </location>
</feature>
<organism evidence="9 10">
    <name type="scientific">Colwellia ponticola</name>
    <dbReference type="NCBI Taxonomy" id="2304625"/>
    <lineage>
        <taxon>Bacteria</taxon>
        <taxon>Pseudomonadati</taxon>
        <taxon>Pseudomonadota</taxon>
        <taxon>Gammaproteobacteria</taxon>
        <taxon>Alteromonadales</taxon>
        <taxon>Colwelliaceae</taxon>
        <taxon>Colwellia</taxon>
    </lineage>
</organism>
<dbReference type="Pfam" id="PF26049">
    <property type="entry name" value="RLMG_N"/>
    <property type="match status" value="1"/>
</dbReference>
<evidence type="ECO:0000256" key="6">
    <source>
        <dbReference type="HAMAP-Rule" id="MF_01859"/>
    </source>
</evidence>
<keyword evidence="5 6" id="KW-0949">S-adenosyl-L-methionine</keyword>
<dbReference type="RefSeq" id="WP_138622923.1">
    <property type="nucleotide sequence ID" value="NZ_SZVP01000008.1"/>
</dbReference>
<dbReference type="InterPro" id="IPR046977">
    <property type="entry name" value="RsmC/RlmG"/>
</dbReference>
<proteinExistence type="inferred from homology"/>
<keyword evidence="10" id="KW-1185">Reference proteome</keyword>
<dbReference type="PANTHER" id="PTHR47816:SF5">
    <property type="entry name" value="RIBOSOMAL RNA LARGE SUBUNIT METHYLTRANSFERASE G"/>
    <property type="match status" value="1"/>
</dbReference>
<dbReference type="PIRSF" id="PIRSF037565">
    <property type="entry name" value="RRNA_m2G_Mtase_RsmD_prd"/>
    <property type="match status" value="1"/>
</dbReference>
<evidence type="ECO:0000313" key="9">
    <source>
        <dbReference type="EMBL" id="TMM45083.1"/>
    </source>
</evidence>
<reference evidence="9 10" key="1">
    <citation type="submission" date="2019-05" db="EMBL/GenBank/DDBJ databases">
        <title>Colwellia ponticola sp. nov., isolated from seawater.</title>
        <authorList>
            <person name="Yoon J.-H."/>
        </authorList>
    </citation>
    <scope>NUCLEOTIDE SEQUENCE [LARGE SCALE GENOMIC DNA]</scope>
    <source>
        <strain evidence="9 10">OISW-25</strain>
    </source>
</reference>
<dbReference type="InterPro" id="IPR007848">
    <property type="entry name" value="Small_mtfrase_dom"/>
</dbReference>
<dbReference type="PROSITE" id="PS00092">
    <property type="entry name" value="N6_MTASE"/>
    <property type="match status" value="1"/>
</dbReference>